<comment type="caution">
    <text evidence="8">The sequence shown here is derived from an EMBL/GenBank/DDBJ whole genome shotgun (WGS) entry which is preliminary data.</text>
</comment>
<reference evidence="8" key="1">
    <citation type="submission" date="2020-08" db="EMBL/GenBank/DDBJ databases">
        <title>Genome public.</title>
        <authorList>
            <person name="Liu C."/>
            <person name="Sun Q."/>
        </authorList>
    </citation>
    <scope>NUCLEOTIDE SEQUENCE</scope>
    <source>
        <strain evidence="8">NSJ-32</strain>
    </source>
</reference>
<feature type="transmembrane region" description="Helical" evidence="6">
    <location>
        <begin position="216"/>
        <end position="237"/>
    </location>
</feature>
<feature type="transmembrane region" description="Helical" evidence="6">
    <location>
        <begin position="151"/>
        <end position="172"/>
    </location>
</feature>
<evidence type="ECO:0000256" key="4">
    <source>
        <dbReference type="ARBA" id="ARBA00022989"/>
    </source>
</evidence>
<dbReference type="PANTHER" id="PTHR32322">
    <property type="entry name" value="INNER MEMBRANE TRANSPORTER"/>
    <property type="match status" value="1"/>
</dbReference>
<gene>
    <name evidence="8" type="ORF">H8730_11225</name>
</gene>
<feature type="transmembrane region" description="Helical" evidence="6">
    <location>
        <begin position="120"/>
        <end position="139"/>
    </location>
</feature>
<feature type="transmembrane region" description="Helical" evidence="6">
    <location>
        <begin position="37"/>
        <end position="56"/>
    </location>
</feature>
<keyword evidence="3 6" id="KW-0812">Transmembrane</keyword>
<evidence type="ECO:0000256" key="1">
    <source>
        <dbReference type="ARBA" id="ARBA00004141"/>
    </source>
</evidence>
<proteinExistence type="inferred from homology"/>
<dbReference type="Pfam" id="PF00892">
    <property type="entry name" value="EamA"/>
    <property type="match status" value="1"/>
</dbReference>
<feature type="transmembrane region" description="Helical" evidence="6">
    <location>
        <begin position="270"/>
        <end position="288"/>
    </location>
</feature>
<dbReference type="EMBL" id="JACRSQ010000016">
    <property type="protein sequence ID" value="MBC8544118.1"/>
    <property type="molecule type" value="Genomic_DNA"/>
</dbReference>
<feature type="transmembrane region" description="Helical" evidence="6">
    <location>
        <begin position="93"/>
        <end position="114"/>
    </location>
</feature>
<keyword evidence="9" id="KW-1185">Reference proteome</keyword>
<dbReference type="InterPro" id="IPR037185">
    <property type="entry name" value="EmrE-like"/>
</dbReference>
<comment type="similarity">
    <text evidence="2">Belongs to the EamA transporter family.</text>
</comment>
<keyword evidence="4 6" id="KW-1133">Transmembrane helix</keyword>
<feature type="transmembrane region" description="Helical" evidence="6">
    <location>
        <begin position="62"/>
        <end position="86"/>
    </location>
</feature>
<dbReference type="InterPro" id="IPR050638">
    <property type="entry name" value="AA-Vitamin_Transporters"/>
</dbReference>
<protein>
    <submittedName>
        <fullName evidence="8">EamA family transporter</fullName>
    </submittedName>
</protein>
<dbReference type="Gene3D" id="1.10.3730.20">
    <property type="match status" value="1"/>
</dbReference>
<evidence type="ECO:0000256" key="3">
    <source>
        <dbReference type="ARBA" id="ARBA00022692"/>
    </source>
</evidence>
<evidence type="ECO:0000259" key="7">
    <source>
        <dbReference type="Pfam" id="PF00892"/>
    </source>
</evidence>
<dbReference type="InterPro" id="IPR000620">
    <property type="entry name" value="EamA_dom"/>
</dbReference>
<comment type="subcellular location">
    <subcellularLocation>
        <location evidence="1">Membrane</location>
        <topology evidence="1">Multi-pass membrane protein</topology>
    </subcellularLocation>
</comment>
<sequence length="291" mass="31255">MGTAYIGIILLLRVVQNFYTKKVSTVYPTTTGGRAKYLTLSMSISAVLALGLYLIMDRGKVDLTMIMISLTSGLCLAGGTLCSALAMQSGTMVLCSIFSTAGLIIPSVCGIFFFHEPMSIFQWLGVAIFIGCTLLLANSSREIYTGFSLKTVLLLLGNFFTNGTVMLCQKLLTFLNPDSSVSLFSFLSFAIPALLCGLVCLFSRRRGQLEPLNTQLRLPILLLAVAVFLINQLATLATNEVSSVVLFAFINGGNTLIAAVIAALCYKERLTVKSITGIVLGLISLLMIKAL</sequence>
<name>A0A926DRW8_9FIRM</name>
<organism evidence="8 9">
    <name type="scientific">Bianquea renquensis</name>
    <dbReference type="NCBI Taxonomy" id="2763661"/>
    <lineage>
        <taxon>Bacteria</taxon>
        <taxon>Bacillati</taxon>
        <taxon>Bacillota</taxon>
        <taxon>Clostridia</taxon>
        <taxon>Eubacteriales</taxon>
        <taxon>Bianqueaceae</taxon>
        <taxon>Bianquea</taxon>
    </lineage>
</organism>
<evidence type="ECO:0000313" key="8">
    <source>
        <dbReference type="EMBL" id="MBC8544118.1"/>
    </source>
</evidence>
<evidence type="ECO:0000256" key="2">
    <source>
        <dbReference type="ARBA" id="ARBA00007362"/>
    </source>
</evidence>
<dbReference type="Proteomes" id="UP000657006">
    <property type="component" value="Unassembled WGS sequence"/>
</dbReference>
<dbReference type="RefSeq" id="WP_177719069.1">
    <property type="nucleotide sequence ID" value="NZ_JACRSQ010000016.1"/>
</dbReference>
<feature type="domain" description="EamA" evidence="7">
    <location>
        <begin position="152"/>
        <end position="288"/>
    </location>
</feature>
<evidence type="ECO:0000313" key="9">
    <source>
        <dbReference type="Proteomes" id="UP000657006"/>
    </source>
</evidence>
<dbReference type="GO" id="GO:0016020">
    <property type="term" value="C:membrane"/>
    <property type="evidence" value="ECO:0007669"/>
    <property type="project" value="UniProtKB-SubCell"/>
</dbReference>
<evidence type="ECO:0000256" key="6">
    <source>
        <dbReference type="SAM" id="Phobius"/>
    </source>
</evidence>
<feature type="transmembrane region" description="Helical" evidence="6">
    <location>
        <begin position="243"/>
        <end position="263"/>
    </location>
</feature>
<dbReference type="AlphaFoldDB" id="A0A926DRW8"/>
<feature type="transmembrane region" description="Helical" evidence="6">
    <location>
        <begin position="184"/>
        <end position="204"/>
    </location>
</feature>
<evidence type="ECO:0000256" key="5">
    <source>
        <dbReference type="ARBA" id="ARBA00023136"/>
    </source>
</evidence>
<keyword evidence="5 6" id="KW-0472">Membrane</keyword>
<dbReference type="PANTHER" id="PTHR32322:SF2">
    <property type="entry name" value="EAMA DOMAIN-CONTAINING PROTEIN"/>
    <property type="match status" value="1"/>
</dbReference>
<accession>A0A926DRW8</accession>
<dbReference type="SUPFAM" id="SSF103481">
    <property type="entry name" value="Multidrug resistance efflux transporter EmrE"/>
    <property type="match status" value="2"/>
</dbReference>